<keyword evidence="5" id="KW-1185">Reference proteome</keyword>
<name>A0ABS2HGJ8_9VIBR</name>
<dbReference type="RefSeq" id="WP_205157178.1">
    <property type="nucleotide sequence ID" value="NZ_JAFEUM010000001.1"/>
</dbReference>
<comment type="caution">
    <text evidence="4">The sequence shown here is derived from an EMBL/GenBank/DDBJ whole genome shotgun (WGS) entry which is preliminary data.</text>
</comment>
<proteinExistence type="predicted"/>
<dbReference type="InterPro" id="IPR003731">
    <property type="entry name" value="Di-Nase_FeMo-co_biosynth"/>
</dbReference>
<evidence type="ECO:0000313" key="5">
    <source>
        <dbReference type="Proteomes" id="UP000809621"/>
    </source>
</evidence>
<dbReference type="PANTHER" id="PTHR33937:SF1">
    <property type="entry name" value="IRON-MOLIBDENUM COFACTOR PROCESSING PROTEIN"/>
    <property type="match status" value="1"/>
</dbReference>
<evidence type="ECO:0000256" key="2">
    <source>
        <dbReference type="SAM" id="MobiDB-lite"/>
    </source>
</evidence>
<dbReference type="Pfam" id="PF02579">
    <property type="entry name" value="Nitro_FeMo-Co"/>
    <property type="match status" value="1"/>
</dbReference>
<feature type="compositionally biased region" description="Basic and acidic residues" evidence="2">
    <location>
        <begin position="151"/>
        <end position="162"/>
    </location>
</feature>
<dbReference type="SUPFAM" id="SSF53146">
    <property type="entry name" value="Nitrogenase accessory factor-like"/>
    <property type="match status" value="1"/>
</dbReference>
<feature type="region of interest" description="Disordered" evidence="2">
    <location>
        <begin position="143"/>
        <end position="171"/>
    </location>
</feature>
<evidence type="ECO:0000256" key="1">
    <source>
        <dbReference type="ARBA" id="ARBA00023231"/>
    </source>
</evidence>
<organism evidence="4 5">
    <name type="scientific">Vibrio ulleungensis</name>
    <dbReference type="NCBI Taxonomy" id="2807619"/>
    <lineage>
        <taxon>Bacteria</taxon>
        <taxon>Pseudomonadati</taxon>
        <taxon>Pseudomonadota</taxon>
        <taxon>Gammaproteobacteria</taxon>
        <taxon>Vibrionales</taxon>
        <taxon>Vibrionaceae</taxon>
        <taxon>Vibrio</taxon>
    </lineage>
</organism>
<reference evidence="4 5" key="1">
    <citation type="submission" date="2021-02" db="EMBL/GenBank/DDBJ databases">
        <authorList>
            <person name="Park J.-S."/>
        </authorList>
    </citation>
    <scope>NUCLEOTIDE SEQUENCE [LARGE SCALE GENOMIC DNA]</scope>
    <source>
        <strain evidence="4 5">188UL20-2</strain>
    </source>
</reference>
<feature type="domain" description="Dinitrogenase iron-molybdenum cofactor biosynthesis" evidence="3">
    <location>
        <begin position="30"/>
        <end position="123"/>
    </location>
</feature>
<evidence type="ECO:0000313" key="4">
    <source>
        <dbReference type="EMBL" id="MBM7035587.1"/>
    </source>
</evidence>
<keyword evidence="1" id="KW-0535">Nitrogen fixation</keyword>
<accession>A0ABS2HGJ8</accession>
<dbReference type="PANTHER" id="PTHR33937">
    <property type="entry name" value="IRON-MOLYBDENUM PROTEIN-RELATED-RELATED"/>
    <property type="match status" value="1"/>
</dbReference>
<protein>
    <submittedName>
        <fullName evidence="4">Nitrogen fixation protein NifX</fullName>
    </submittedName>
</protein>
<dbReference type="Proteomes" id="UP000809621">
    <property type="component" value="Unassembled WGS sequence"/>
</dbReference>
<dbReference type="InterPro" id="IPR036105">
    <property type="entry name" value="DiNase_FeMo-co_biosyn_sf"/>
</dbReference>
<dbReference type="Gene3D" id="3.30.420.130">
    <property type="entry name" value="Dinitrogenase iron-molybdenum cofactor biosynthesis domain"/>
    <property type="match status" value="1"/>
</dbReference>
<evidence type="ECO:0000259" key="3">
    <source>
        <dbReference type="Pfam" id="PF02579"/>
    </source>
</evidence>
<sequence length="171" mass="19217">MLNTRRKLSVEPKPSNGEPNLIVAFATQDRRHVDQHFGSARCVMIYNVDATQWSLLEAVEYCSVDEDRHAKLPTRISDLSELNCSAIFCNACGVSAIRQLLENGINPIKVHLDTDIHSLISGLQQQLLGEPMGWVKRALKAHSGLQGQKRNQGERPTPDSDRLSQLMDEEW</sequence>
<dbReference type="EMBL" id="JAFEUM010000001">
    <property type="protein sequence ID" value="MBM7035587.1"/>
    <property type="molecule type" value="Genomic_DNA"/>
</dbReference>
<dbReference type="InterPro" id="IPR051840">
    <property type="entry name" value="NifX/NifY_domain"/>
</dbReference>
<gene>
    <name evidence="4" type="ORF">JQC93_04130</name>
</gene>